<protein>
    <submittedName>
        <fullName evidence="1">Uncharacterized protein</fullName>
    </submittedName>
</protein>
<comment type="caution">
    <text evidence="1">The sequence shown here is derived from an EMBL/GenBank/DDBJ whole genome shotgun (WGS) entry which is preliminary data.</text>
</comment>
<dbReference type="Proteomes" id="UP000593564">
    <property type="component" value="Unassembled WGS sequence"/>
</dbReference>
<evidence type="ECO:0000313" key="1">
    <source>
        <dbReference type="EMBL" id="KAF5961251.1"/>
    </source>
</evidence>
<keyword evidence="2" id="KW-1185">Reference proteome</keyword>
<reference evidence="1 2" key="2">
    <citation type="submission" date="2020-07" db="EMBL/GenBank/DDBJ databases">
        <title>Genome assembly of wild tea tree DASZ reveals pedigree and selection history of tea varieties.</title>
        <authorList>
            <person name="Zhang W."/>
        </authorList>
    </citation>
    <scope>NUCLEOTIDE SEQUENCE [LARGE SCALE GENOMIC DNA]</scope>
    <source>
        <strain evidence="2">cv. G240</strain>
        <tissue evidence="1">Leaf</tissue>
    </source>
</reference>
<name>A0A7J7I9L3_CAMSI</name>
<sequence length="68" mass="7517">MVMCSSGSISGRPIHHQHQCYDQHLNLSAMIDIINISSIINISDINAMINIVNISADPHRFSTTAVRL</sequence>
<dbReference type="AlphaFoldDB" id="A0A7J7I9L3"/>
<dbReference type="EMBL" id="JACBKZ010000001">
    <property type="protein sequence ID" value="KAF5961251.1"/>
    <property type="molecule type" value="Genomic_DNA"/>
</dbReference>
<accession>A0A7J7I9L3</accession>
<reference evidence="2" key="1">
    <citation type="journal article" date="2020" name="Nat. Commun.">
        <title>Genome assembly of wild tea tree DASZ reveals pedigree and selection history of tea varieties.</title>
        <authorList>
            <person name="Zhang W."/>
            <person name="Zhang Y."/>
            <person name="Qiu H."/>
            <person name="Guo Y."/>
            <person name="Wan H."/>
            <person name="Zhang X."/>
            <person name="Scossa F."/>
            <person name="Alseekh S."/>
            <person name="Zhang Q."/>
            <person name="Wang P."/>
            <person name="Xu L."/>
            <person name="Schmidt M.H."/>
            <person name="Jia X."/>
            <person name="Li D."/>
            <person name="Zhu A."/>
            <person name="Guo F."/>
            <person name="Chen W."/>
            <person name="Ni D."/>
            <person name="Usadel B."/>
            <person name="Fernie A.R."/>
            <person name="Wen W."/>
        </authorList>
    </citation>
    <scope>NUCLEOTIDE SEQUENCE [LARGE SCALE GENOMIC DNA]</scope>
    <source>
        <strain evidence="2">cv. G240</strain>
    </source>
</reference>
<proteinExistence type="predicted"/>
<gene>
    <name evidence="1" type="ORF">HYC85_002460</name>
</gene>
<organism evidence="1 2">
    <name type="scientific">Camellia sinensis</name>
    <name type="common">Tea plant</name>
    <name type="synonym">Thea sinensis</name>
    <dbReference type="NCBI Taxonomy" id="4442"/>
    <lineage>
        <taxon>Eukaryota</taxon>
        <taxon>Viridiplantae</taxon>
        <taxon>Streptophyta</taxon>
        <taxon>Embryophyta</taxon>
        <taxon>Tracheophyta</taxon>
        <taxon>Spermatophyta</taxon>
        <taxon>Magnoliopsida</taxon>
        <taxon>eudicotyledons</taxon>
        <taxon>Gunneridae</taxon>
        <taxon>Pentapetalae</taxon>
        <taxon>asterids</taxon>
        <taxon>Ericales</taxon>
        <taxon>Theaceae</taxon>
        <taxon>Camellia</taxon>
    </lineage>
</organism>
<evidence type="ECO:0000313" key="2">
    <source>
        <dbReference type="Proteomes" id="UP000593564"/>
    </source>
</evidence>